<keyword evidence="2" id="KW-1185">Reference proteome</keyword>
<dbReference type="AlphaFoldDB" id="A0A1H5SIE6"/>
<evidence type="ECO:0000313" key="1">
    <source>
        <dbReference type="EMBL" id="SEF50255.1"/>
    </source>
</evidence>
<sequence>MFPGGALGIPTLAQWKADTELRTMRSSEMKAIDKAIENYNLNRTPENIGKIRIALSRWIATKGLAWENSDRNKPPKRPISKLYDTVTAMKAKLPPDEQAALRFMVEQQKTLLYRNFQNAKLELPGFNALMTLKSTEHTMKSAASAVKSAGSSIVKAAAQGEVMSAVNELFGSEIQDVTSLANWVLQETGAQALQSVAEHVASMIPVISLIAGGAKVLAHWGTVVYNLYKEINVYSHRNAVAPGVPTAALQGLRDLLSRQTNFAAAKATISTAAFGANVGLHAAKGAGAILSPVVGAAEATAQAIRAITLFAMQVREAVIMHRALKDPASIGLETLNKAPLLGCYMLIGASDSELIAMLWDEFGQAGWMDDVTLILKDFKPLMDSAASVIQSSPFKLTNVPARRSVNATLFQKGKLLASGLA</sequence>
<accession>A0A1H5SIE6</accession>
<protein>
    <submittedName>
        <fullName evidence="1">Uncharacterized protein</fullName>
    </submittedName>
</protein>
<organism evidence="1 2">
    <name type="scientific">Bryocella elongata</name>
    <dbReference type="NCBI Taxonomy" id="863522"/>
    <lineage>
        <taxon>Bacteria</taxon>
        <taxon>Pseudomonadati</taxon>
        <taxon>Acidobacteriota</taxon>
        <taxon>Terriglobia</taxon>
        <taxon>Terriglobales</taxon>
        <taxon>Acidobacteriaceae</taxon>
        <taxon>Bryocella</taxon>
    </lineage>
</organism>
<dbReference type="OrthoDB" id="289205at2"/>
<reference evidence="1 2" key="1">
    <citation type="submission" date="2016-10" db="EMBL/GenBank/DDBJ databases">
        <authorList>
            <person name="de Groot N.N."/>
        </authorList>
    </citation>
    <scope>NUCLEOTIDE SEQUENCE [LARGE SCALE GENOMIC DNA]</scope>
    <source>
        <strain evidence="1 2">DSM 22489</strain>
    </source>
</reference>
<evidence type="ECO:0000313" key="2">
    <source>
        <dbReference type="Proteomes" id="UP000236728"/>
    </source>
</evidence>
<dbReference type="EMBL" id="FNVA01000001">
    <property type="protein sequence ID" value="SEF50255.1"/>
    <property type="molecule type" value="Genomic_DNA"/>
</dbReference>
<proteinExistence type="predicted"/>
<name>A0A1H5SIE6_9BACT</name>
<gene>
    <name evidence="1" type="ORF">SAMN05421819_0212</name>
</gene>
<dbReference type="RefSeq" id="WP_103931182.1">
    <property type="nucleotide sequence ID" value="NZ_FNVA01000001.1"/>
</dbReference>
<dbReference type="Proteomes" id="UP000236728">
    <property type="component" value="Unassembled WGS sequence"/>
</dbReference>